<dbReference type="Proteomes" id="UP000243859">
    <property type="component" value="Unassembled WGS sequence"/>
</dbReference>
<evidence type="ECO:0000259" key="1">
    <source>
        <dbReference type="Pfam" id="PF06568"/>
    </source>
</evidence>
<evidence type="ECO:0000313" key="3">
    <source>
        <dbReference type="Proteomes" id="UP000243859"/>
    </source>
</evidence>
<dbReference type="Pfam" id="PF06568">
    <property type="entry name" value="YjiS-like"/>
    <property type="match status" value="1"/>
</dbReference>
<comment type="caution">
    <text evidence="2">The sequence shown here is derived from an EMBL/GenBank/DDBJ whole genome shotgun (WGS) entry which is preliminary data.</text>
</comment>
<gene>
    <name evidence="2" type="ORF">C8N32_10146</name>
</gene>
<dbReference type="RefSeq" id="WP_107890462.1">
    <property type="nucleotide sequence ID" value="NZ_NHSI01000066.1"/>
</dbReference>
<feature type="domain" description="YjiS-like" evidence="1">
    <location>
        <begin position="20"/>
        <end position="55"/>
    </location>
</feature>
<name>A0A2T5BW34_9RHOB</name>
<organism evidence="2 3">
    <name type="scientific">Rhodovulum imhoffii</name>
    <dbReference type="NCBI Taxonomy" id="365340"/>
    <lineage>
        <taxon>Bacteria</taxon>
        <taxon>Pseudomonadati</taxon>
        <taxon>Pseudomonadota</taxon>
        <taxon>Alphaproteobacteria</taxon>
        <taxon>Rhodobacterales</taxon>
        <taxon>Paracoccaceae</taxon>
        <taxon>Rhodovulum</taxon>
    </lineage>
</organism>
<sequence>MPHVIAHSRPHTAPAGLSRLVRHFSLALTAARQRRHLAQLDDALLRDIGLTRQDVQHELERPVWDVPASWLK</sequence>
<reference evidence="2 3" key="1">
    <citation type="submission" date="2018-04" db="EMBL/GenBank/DDBJ databases">
        <title>Genomic Encyclopedia of Archaeal and Bacterial Type Strains, Phase II (KMG-II): from individual species to whole genera.</title>
        <authorList>
            <person name="Goeker M."/>
        </authorList>
    </citation>
    <scope>NUCLEOTIDE SEQUENCE [LARGE SCALE GENOMIC DNA]</scope>
    <source>
        <strain evidence="2 3">DSM 18064</strain>
    </source>
</reference>
<evidence type="ECO:0000313" key="2">
    <source>
        <dbReference type="EMBL" id="PTN03852.1"/>
    </source>
</evidence>
<protein>
    <submittedName>
        <fullName evidence="2">Uncharacterized protein YjiS (DUF1127 family)</fullName>
    </submittedName>
</protein>
<dbReference type="OrthoDB" id="8096613at2"/>
<dbReference type="InterPro" id="IPR009506">
    <property type="entry name" value="YjiS-like"/>
</dbReference>
<dbReference type="EMBL" id="QAAA01000001">
    <property type="protein sequence ID" value="PTN03852.1"/>
    <property type="molecule type" value="Genomic_DNA"/>
</dbReference>
<keyword evidence="3" id="KW-1185">Reference proteome</keyword>
<dbReference type="AlphaFoldDB" id="A0A2T5BW34"/>
<proteinExistence type="predicted"/>
<accession>A0A2T5BW34</accession>